<reference evidence="1" key="1">
    <citation type="submission" date="2020-04" db="EMBL/GenBank/DDBJ databases">
        <authorList>
            <person name="Chiriac C."/>
            <person name="Salcher M."/>
            <person name="Ghai R."/>
            <person name="Kavagutti S V."/>
        </authorList>
    </citation>
    <scope>NUCLEOTIDE SEQUENCE</scope>
</reference>
<accession>A0A6J5MXN2</accession>
<gene>
    <name evidence="1" type="ORF">UFOVP531_4</name>
</gene>
<name>A0A6J5MXN2_9CAUD</name>
<protein>
    <submittedName>
        <fullName evidence="1">Uncharacterized protein</fullName>
    </submittedName>
</protein>
<sequence length="109" mass="12625">MIILRKQTTAQSLTFIPREYSANTIVLRNETTNEETTITATFSLSSYYLTTTTIFDLKENTFYNLTVKNGDNIVYKDIIFCTNQANDTYTVNQNQYVANVTTNEFKIYE</sequence>
<dbReference type="EMBL" id="LR796512">
    <property type="protein sequence ID" value="CAB4148459.1"/>
    <property type="molecule type" value="Genomic_DNA"/>
</dbReference>
<organism evidence="1">
    <name type="scientific">uncultured Caudovirales phage</name>
    <dbReference type="NCBI Taxonomy" id="2100421"/>
    <lineage>
        <taxon>Viruses</taxon>
        <taxon>Duplodnaviria</taxon>
        <taxon>Heunggongvirae</taxon>
        <taxon>Uroviricota</taxon>
        <taxon>Caudoviricetes</taxon>
        <taxon>Peduoviridae</taxon>
        <taxon>Maltschvirus</taxon>
        <taxon>Maltschvirus maltsch</taxon>
    </lineage>
</organism>
<proteinExistence type="predicted"/>
<evidence type="ECO:0000313" key="1">
    <source>
        <dbReference type="EMBL" id="CAB4148459.1"/>
    </source>
</evidence>